<organism evidence="2 3">
    <name type="scientific">Candidatus Niyogibacteria bacterium RIFCSPLOWO2_01_FULL_45_48</name>
    <dbReference type="NCBI Taxonomy" id="1801724"/>
    <lineage>
        <taxon>Bacteria</taxon>
        <taxon>Candidatus Niyogiibacteriota</taxon>
    </lineage>
</organism>
<name>A0A1G2EVY1_9BACT</name>
<keyword evidence="1" id="KW-1133">Transmembrane helix</keyword>
<evidence type="ECO:0000256" key="1">
    <source>
        <dbReference type="SAM" id="Phobius"/>
    </source>
</evidence>
<gene>
    <name evidence="2" type="ORF">A2931_01440</name>
</gene>
<evidence type="ECO:0000313" key="3">
    <source>
        <dbReference type="Proteomes" id="UP000177486"/>
    </source>
</evidence>
<dbReference type="Proteomes" id="UP000177486">
    <property type="component" value="Unassembled WGS sequence"/>
</dbReference>
<keyword evidence="1" id="KW-0812">Transmembrane</keyword>
<comment type="caution">
    <text evidence="2">The sequence shown here is derived from an EMBL/GenBank/DDBJ whole genome shotgun (WGS) entry which is preliminary data.</text>
</comment>
<dbReference type="EMBL" id="MHMQ01000036">
    <property type="protein sequence ID" value="OGZ29428.1"/>
    <property type="molecule type" value="Genomic_DNA"/>
</dbReference>
<keyword evidence="1" id="KW-0472">Membrane</keyword>
<reference evidence="2 3" key="1">
    <citation type="journal article" date="2016" name="Nat. Commun.">
        <title>Thousands of microbial genomes shed light on interconnected biogeochemical processes in an aquifer system.</title>
        <authorList>
            <person name="Anantharaman K."/>
            <person name="Brown C.T."/>
            <person name="Hug L.A."/>
            <person name="Sharon I."/>
            <person name="Castelle C.J."/>
            <person name="Probst A.J."/>
            <person name="Thomas B.C."/>
            <person name="Singh A."/>
            <person name="Wilkins M.J."/>
            <person name="Karaoz U."/>
            <person name="Brodie E.L."/>
            <person name="Williams K.H."/>
            <person name="Hubbard S.S."/>
            <person name="Banfield J.F."/>
        </authorList>
    </citation>
    <scope>NUCLEOTIDE SEQUENCE [LARGE SCALE GENOMIC DNA]</scope>
</reference>
<dbReference type="AlphaFoldDB" id="A0A1G2EVY1"/>
<proteinExistence type="predicted"/>
<sequence length="164" mass="18555">MNNRFWKDPKFLIPTIISLILLLVAVISIPYWSIWLPGVFSGQNKNEKQAAAVITPTDPINIADIIKRIENAKTSEEVQDLLDTYKNTSIIGEGEYSNKWRSEDSEGPKIGITVANGTVKCNFSTDWQKRIELLQLGDTINFLGTFRFLELWALYNVGDCSLTQ</sequence>
<evidence type="ECO:0000313" key="2">
    <source>
        <dbReference type="EMBL" id="OGZ29428.1"/>
    </source>
</evidence>
<feature type="transmembrane region" description="Helical" evidence="1">
    <location>
        <begin position="12"/>
        <end position="35"/>
    </location>
</feature>
<protein>
    <submittedName>
        <fullName evidence="2">Uncharacterized protein</fullName>
    </submittedName>
</protein>
<accession>A0A1G2EVY1</accession>